<dbReference type="Pfam" id="PF00107">
    <property type="entry name" value="ADH_zinc_N"/>
    <property type="match status" value="1"/>
</dbReference>
<keyword evidence="7" id="KW-0007">Acetylation</keyword>
<protein>
    <recommendedName>
        <fullName evidence="8">Enoyl reductase (ER) domain-containing protein</fullName>
    </recommendedName>
</protein>
<organism evidence="9 10">
    <name type="scientific">Anguilla anguilla</name>
    <name type="common">European freshwater eel</name>
    <name type="synonym">Muraena anguilla</name>
    <dbReference type="NCBI Taxonomy" id="7936"/>
    <lineage>
        <taxon>Eukaryota</taxon>
        <taxon>Metazoa</taxon>
        <taxon>Chordata</taxon>
        <taxon>Craniata</taxon>
        <taxon>Vertebrata</taxon>
        <taxon>Euteleostomi</taxon>
        <taxon>Actinopterygii</taxon>
        <taxon>Neopterygii</taxon>
        <taxon>Teleostei</taxon>
        <taxon>Anguilliformes</taxon>
        <taxon>Anguillidae</taxon>
        <taxon>Anguilla</taxon>
    </lineage>
</organism>
<keyword evidence="5" id="KW-0521">NADP</keyword>
<dbReference type="Gene3D" id="3.40.50.720">
    <property type="entry name" value="NAD(P)-binding Rossmann-like Domain"/>
    <property type="match status" value="1"/>
</dbReference>
<dbReference type="GO" id="GO:0005829">
    <property type="term" value="C:cytosol"/>
    <property type="evidence" value="ECO:0007669"/>
    <property type="project" value="TreeGrafter"/>
</dbReference>
<dbReference type="GO" id="GO:0008270">
    <property type="term" value="F:zinc ion binding"/>
    <property type="evidence" value="ECO:0007669"/>
    <property type="project" value="InterPro"/>
</dbReference>
<dbReference type="SUPFAM" id="SSF50129">
    <property type="entry name" value="GroES-like"/>
    <property type="match status" value="1"/>
</dbReference>
<evidence type="ECO:0000256" key="7">
    <source>
        <dbReference type="ARBA" id="ARBA00022990"/>
    </source>
</evidence>
<evidence type="ECO:0000256" key="6">
    <source>
        <dbReference type="ARBA" id="ARBA00022884"/>
    </source>
</evidence>
<dbReference type="Gene3D" id="3.90.180.10">
    <property type="entry name" value="Medium-chain alcohol dehydrogenases, catalytic domain"/>
    <property type="match status" value="1"/>
</dbReference>
<evidence type="ECO:0000313" key="9">
    <source>
        <dbReference type="EMBL" id="KAG5847639.1"/>
    </source>
</evidence>
<comment type="subunit">
    <text evidence="3">Homotetramer.</text>
</comment>
<dbReference type="Proteomes" id="UP001044222">
    <property type="component" value="Chromosome 6"/>
</dbReference>
<evidence type="ECO:0000259" key="8">
    <source>
        <dbReference type="SMART" id="SM00829"/>
    </source>
</evidence>
<accession>A0A9D3MER9</accession>
<dbReference type="InterPro" id="IPR013149">
    <property type="entry name" value="ADH-like_C"/>
</dbReference>
<dbReference type="GO" id="GO:0003730">
    <property type="term" value="F:mRNA 3'-UTR binding"/>
    <property type="evidence" value="ECO:0007669"/>
    <property type="project" value="TreeGrafter"/>
</dbReference>
<reference evidence="9" key="1">
    <citation type="submission" date="2021-01" db="EMBL/GenBank/DDBJ databases">
        <title>A chromosome-scale assembly of European eel, Anguilla anguilla.</title>
        <authorList>
            <person name="Henkel C."/>
            <person name="Jong-Raadsen S.A."/>
            <person name="Dufour S."/>
            <person name="Weltzien F.-A."/>
            <person name="Palstra A.P."/>
            <person name="Pelster B."/>
            <person name="Spaink H.P."/>
            <person name="Van Den Thillart G.E."/>
            <person name="Jansen H."/>
            <person name="Zahm M."/>
            <person name="Klopp C."/>
            <person name="Cedric C."/>
            <person name="Louis A."/>
            <person name="Berthelot C."/>
            <person name="Parey E."/>
            <person name="Roest Crollius H."/>
            <person name="Montfort J."/>
            <person name="Robinson-Rechavi M."/>
            <person name="Bucao C."/>
            <person name="Bouchez O."/>
            <person name="Gislard M."/>
            <person name="Lluch J."/>
            <person name="Milhes M."/>
            <person name="Lampietro C."/>
            <person name="Lopez Roques C."/>
            <person name="Donnadieu C."/>
            <person name="Braasch I."/>
            <person name="Desvignes T."/>
            <person name="Postlethwait J."/>
            <person name="Bobe J."/>
            <person name="Guiguen Y."/>
            <person name="Dirks R."/>
        </authorList>
    </citation>
    <scope>NUCLEOTIDE SEQUENCE</scope>
    <source>
        <strain evidence="9">Tag_6206</strain>
        <tissue evidence="9">Liver</tissue>
    </source>
</reference>
<dbReference type="InterPro" id="IPR013154">
    <property type="entry name" value="ADH-like_N"/>
</dbReference>
<dbReference type="PANTHER" id="PTHR44154:SF1">
    <property type="entry name" value="QUINONE OXIDOREDUCTASE"/>
    <property type="match status" value="1"/>
</dbReference>
<dbReference type="PROSITE" id="PS01162">
    <property type="entry name" value="QOR_ZETA_CRYSTAL"/>
    <property type="match status" value="1"/>
</dbReference>
<feature type="domain" description="Enoyl reductase (ER)" evidence="8">
    <location>
        <begin position="51"/>
        <end position="361"/>
    </location>
</feature>
<dbReference type="InterPro" id="IPR011032">
    <property type="entry name" value="GroES-like_sf"/>
</dbReference>
<dbReference type="AlphaFoldDB" id="A0A9D3MER9"/>
<dbReference type="InterPro" id="IPR036291">
    <property type="entry name" value="NAD(P)-bd_dom_sf"/>
</dbReference>
<dbReference type="GO" id="GO:0003960">
    <property type="term" value="F:quinone reductase (NADPH) activity"/>
    <property type="evidence" value="ECO:0007669"/>
    <property type="project" value="TreeGrafter"/>
</dbReference>
<dbReference type="SMART" id="SM00829">
    <property type="entry name" value="PKS_ER"/>
    <property type="match status" value="1"/>
</dbReference>
<dbReference type="EMBL" id="JAFIRN010000006">
    <property type="protein sequence ID" value="KAG5847639.1"/>
    <property type="molecule type" value="Genomic_DNA"/>
</dbReference>
<evidence type="ECO:0000256" key="2">
    <source>
        <dbReference type="ARBA" id="ARBA00010371"/>
    </source>
</evidence>
<dbReference type="InterPro" id="IPR051603">
    <property type="entry name" value="Zinc-ADH_QOR/CCCR"/>
</dbReference>
<keyword evidence="10" id="KW-1185">Reference proteome</keyword>
<dbReference type="CDD" id="cd08253">
    <property type="entry name" value="zeta_crystallin"/>
    <property type="match status" value="1"/>
</dbReference>
<evidence type="ECO:0000256" key="4">
    <source>
        <dbReference type="ARBA" id="ARBA00022490"/>
    </source>
</evidence>
<dbReference type="GO" id="GO:0070402">
    <property type="term" value="F:NADPH binding"/>
    <property type="evidence" value="ECO:0007669"/>
    <property type="project" value="TreeGrafter"/>
</dbReference>
<evidence type="ECO:0000256" key="5">
    <source>
        <dbReference type="ARBA" id="ARBA00022857"/>
    </source>
</evidence>
<sequence length="363" mass="38507">MVAHVVQTSCEAVSRRSGERTREILLACKLGNQLSMATSKLMRAIRVSEFGGPSVLKLHEDIPVPSPGTKQVLIRVQACGVNPVETYIRSGAFARKPNLPYTPGSDVSGVVEAVGDGVSSFQSGDRVFTTTTETGGYAEYTVASEDSVHRLSDSLDYKQGAAIGIPYFTAYRALFQKAQCKAGETVLVHGASGGVGVATCQIARAFGMKVLGTAGTPEGQALVMRNGAHQVFNHREKNYIDRIMEATDGQGPNVIVEMLANVNLSKDLEMLTYGGRVAIVGSRGPTKIDPRDTMAKESSIIGVALFSSTKEEKAECAAALLTGMDSGWLKPAVGPQYTLDKASEAHKDIIKSSGATGKMVLTM</sequence>
<gene>
    <name evidence="9" type="ORF">ANANG_G00128290</name>
</gene>
<dbReference type="SUPFAM" id="SSF51735">
    <property type="entry name" value="NAD(P)-binding Rossmann-fold domains"/>
    <property type="match status" value="1"/>
</dbReference>
<dbReference type="Pfam" id="PF08240">
    <property type="entry name" value="ADH_N"/>
    <property type="match status" value="1"/>
</dbReference>
<keyword evidence="6" id="KW-0694">RNA-binding</keyword>
<dbReference type="FunFam" id="3.90.180.10:FF:000016">
    <property type="entry name" value="Quinone oxidoreductase"/>
    <property type="match status" value="1"/>
</dbReference>
<dbReference type="InterPro" id="IPR002364">
    <property type="entry name" value="Quin_OxRdtase/zeta-crystal_CS"/>
</dbReference>
<comment type="similarity">
    <text evidence="2">Belongs to the zinc-containing alcohol dehydrogenase family. Quinone oxidoreductase subfamily.</text>
</comment>
<evidence type="ECO:0000256" key="3">
    <source>
        <dbReference type="ARBA" id="ARBA00011881"/>
    </source>
</evidence>
<keyword evidence="4" id="KW-0963">Cytoplasm</keyword>
<proteinExistence type="inferred from homology"/>
<comment type="caution">
    <text evidence="9">The sequence shown here is derived from an EMBL/GenBank/DDBJ whole genome shotgun (WGS) entry which is preliminary data.</text>
</comment>
<evidence type="ECO:0000256" key="1">
    <source>
        <dbReference type="ARBA" id="ARBA00004496"/>
    </source>
</evidence>
<evidence type="ECO:0000313" key="10">
    <source>
        <dbReference type="Proteomes" id="UP001044222"/>
    </source>
</evidence>
<dbReference type="FunFam" id="3.40.50.720:FF:000244">
    <property type="entry name" value="quinone oxidoreductase"/>
    <property type="match status" value="1"/>
</dbReference>
<comment type="subcellular location">
    <subcellularLocation>
        <location evidence="1">Cytoplasm</location>
    </subcellularLocation>
</comment>
<dbReference type="PANTHER" id="PTHR44154">
    <property type="entry name" value="QUINONE OXIDOREDUCTASE"/>
    <property type="match status" value="1"/>
</dbReference>
<dbReference type="InterPro" id="IPR020843">
    <property type="entry name" value="ER"/>
</dbReference>
<name>A0A9D3MER9_ANGAN</name>